<evidence type="ECO:0000313" key="3">
    <source>
        <dbReference type="Proteomes" id="UP000051515"/>
    </source>
</evidence>
<dbReference type="InterPro" id="IPR025536">
    <property type="entry name" value="DUF4422"/>
</dbReference>
<dbReference type="PATRIC" id="fig|1423788.3.peg.2535"/>
<dbReference type="EMBL" id="AZDY01000038">
    <property type="protein sequence ID" value="KRK82455.1"/>
    <property type="molecule type" value="Genomic_DNA"/>
</dbReference>
<dbReference type="STRING" id="1423788.FC78_GL002464"/>
<name>A0A0R1KTB2_9LACO</name>
<evidence type="ECO:0000313" key="2">
    <source>
        <dbReference type="EMBL" id="KRK82455.1"/>
    </source>
</evidence>
<dbReference type="Pfam" id="PF14393">
    <property type="entry name" value="DUF4422"/>
    <property type="match status" value="1"/>
</dbReference>
<gene>
    <name evidence="2" type="ORF">FC78_GL002464</name>
</gene>
<dbReference type="Proteomes" id="UP000051515">
    <property type="component" value="Unassembled WGS sequence"/>
</dbReference>
<comment type="caution">
    <text evidence="2">The sequence shown here is derived from an EMBL/GenBank/DDBJ whole genome shotgun (WGS) entry which is preliminary data.</text>
</comment>
<reference evidence="2 3" key="1">
    <citation type="journal article" date="2015" name="Genome Announc.">
        <title>Expanding the biotechnology potential of lactobacilli through comparative genomics of 213 strains and associated genera.</title>
        <authorList>
            <person name="Sun Z."/>
            <person name="Harris H.M."/>
            <person name="McCann A."/>
            <person name="Guo C."/>
            <person name="Argimon S."/>
            <person name="Zhang W."/>
            <person name="Yang X."/>
            <person name="Jeffery I.B."/>
            <person name="Cooney J.C."/>
            <person name="Kagawa T.F."/>
            <person name="Liu W."/>
            <person name="Song Y."/>
            <person name="Salvetti E."/>
            <person name="Wrobel A."/>
            <person name="Rasinkangas P."/>
            <person name="Parkhill J."/>
            <person name="Rea M.C."/>
            <person name="O'Sullivan O."/>
            <person name="Ritari J."/>
            <person name="Douillard F.P."/>
            <person name="Paul Ross R."/>
            <person name="Yang R."/>
            <person name="Briner A.E."/>
            <person name="Felis G.E."/>
            <person name="de Vos W.M."/>
            <person name="Barrangou R."/>
            <person name="Klaenhammer T.R."/>
            <person name="Caufield P.W."/>
            <person name="Cui Y."/>
            <person name="Zhang H."/>
            <person name="O'Toole P.W."/>
        </authorList>
    </citation>
    <scope>NUCLEOTIDE SEQUENCE [LARGE SCALE GENOMIC DNA]</scope>
    <source>
        <strain evidence="2 3">DSM 19674</strain>
    </source>
</reference>
<feature type="domain" description="DUF4422" evidence="1">
    <location>
        <begin position="6"/>
        <end position="226"/>
    </location>
</feature>
<protein>
    <submittedName>
        <fullName evidence="2">Capsular biosynthesis protein</fullName>
    </submittedName>
</protein>
<proteinExistence type="predicted"/>
<dbReference type="OrthoDB" id="9798746at2"/>
<accession>A0A0R1KTB2</accession>
<organism evidence="2 3">
    <name type="scientific">Companilactobacillus bobalius DSM 19674</name>
    <dbReference type="NCBI Taxonomy" id="1423788"/>
    <lineage>
        <taxon>Bacteria</taxon>
        <taxon>Bacillati</taxon>
        <taxon>Bacillota</taxon>
        <taxon>Bacilli</taxon>
        <taxon>Lactobacillales</taxon>
        <taxon>Lactobacillaceae</taxon>
        <taxon>Companilactobacillus</taxon>
        <taxon>Companilactobacillus bobalius</taxon>
    </lineage>
</organism>
<evidence type="ECO:0000259" key="1">
    <source>
        <dbReference type="Pfam" id="PF14393"/>
    </source>
</evidence>
<sequence>MKDFFIGVAGHKKYDMPKDNSYVPIQVGASGKMTIPNFTRDDIGDNISNLNSNYSELTGIYYIWKNVNSRYKGLVHYRRYLKSKENHFTNGENKIFDKILTTSDLESLFKSADVILPQKRKYYIETNYSHYVHAHPSEALKCTKNIISEMYPKYRSSYDEVMNARSAHMFNMFIMKSEFFDEYCEWLFSILFELQNRLDISDYSKQEARVFGYVSELLLDVWLKNNKISFVEVPVLYVEGQQLFKKGIGFIKRKVIGHGEAHIKSHVD</sequence>
<dbReference type="AlphaFoldDB" id="A0A0R1KTB2"/>
<keyword evidence="3" id="KW-1185">Reference proteome</keyword>
<dbReference type="RefSeq" id="WP_056953512.1">
    <property type="nucleotide sequence ID" value="NZ_AZDY01000038.1"/>
</dbReference>